<dbReference type="HOGENOM" id="CLU_017266_1_2_3"/>
<proteinExistence type="inferred from homology"/>
<evidence type="ECO:0000313" key="11">
    <source>
        <dbReference type="Proteomes" id="UP000000268"/>
    </source>
</evidence>
<dbReference type="GO" id="GO:0006508">
    <property type="term" value="P:proteolysis"/>
    <property type="evidence" value="ECO:0007669"/>
    <property type="project" value="TreeGrafter"/>
</dbReference>
<reference evidence="10 11" key="1">
    <citation type="journal article" date="2008" name="Proc. Natl. Acad. Sci. U.S.A.">
        <title>Niche adaptation and genome expansion in the chlorophyll d-producing cyanobacterium Acaryochloris marina.</title>
        <authorList>
            <person name="Swingley W.D."/>
            <person name="Chen M."/>
            <person name="Cheung P.C."/>
            <person name="Conrad A.L."/>
            <person name="Dejesa L.C."/>
            <person name="Hao J."/>
            <person name="Honchak B.M."/>
            <person name="Karbach L.E."/>
            <person name="Kurdoglu A."/>
            <person name="Lahiri S."/>
            <person name="Mastrian S.D."/>
            <person name="Miyashita H."/>
            <person name="Page L."/>
            <person name="Ramakrishna P."/>
            <person name="Satoh S."/>
            <person name="Sattley W.M."/>
            <person name="Shimada Y."/>
            <person name="Taylor H.L."/>
            <person name="Tomo T."/>
            <person name="Tsuchiya T."/>
            <person name="Wang Z.T."/>
            <person name="Raymond J."/>
            <person name="Mimuro M."/>
            <person name="Blankenship R.E."/>
            <person name="Touchman J.W."/>
        </authorList>
    </citation>
    <scope>NUCLEOTIDE SEQUENCE [LARGE SCALE GENOMIC DNA]</scope>
    <source>
        <strain evidence="11">MBIC 11017</strain>
    </source>
</reference>
<dbReference type="GO" id="GO:0005829">
    <property type="term" value="C:cytosol"/>
    <property type="evidence" value="ECO:0007669"/>
    <property type="project" value="TreeGrafter"/>
</dbReference>
<dbReference type="Pfam" id="PF00557">
    <property type="entry name" value="Peptidase_M24"/>
    <property type="match status" value="1"/>
</dbReference>
<evidence type="ECO:0000256" key="5">
    <source>
        <dbReference type="ARBA" id="ARBA00022723"/>
    </source>
</evidence>
<evidence type="ECO:0000256" key="8">
    <source>
        <dbReference type="RuleBase" id="RU000590"/>
    </source>
</evidence>
<dbReference type="InterPro" id="IPR052433">
    <property type="entry name" value="X-Pro_dipept-like"/>
</dbReference>
<dbReference type="GO" id="GO:0070006">
    <property type="term" value="F:metalloaminopeptidase activity"/>
    <property type="evidence" value="ECO:0007669"/>
    <property type="project" value="InterPro"/>
</dbReference>
<dbReference type="InterPro" id="IPR029149">
    <property type="entry name" value="Creatin/AminoP/Spt16_N"/>
</dbReference>
<dbReference type="AlphaFoldDB" id="B0CBJ8"/>
<evidence type="ECO:0000256" key="6">
    <source>
        <dbReference type="ARBA" id="ARBA00022801"/>
    </source>
</evidence>
<feature type="domain" description="Aminopeptidase P N-terminal" evidence="9">
    <location>
        <begin position="5"/>
        <end position="132"/>
    </location>
</feature>
<name>B0CBJ8_ACAM1</name>
<dbReference type="RefSeq" id="WP_012164457.1">
    <property type="nucleotide sequence ID" value="NC_009925.1"/>
</dbReference>
<dbReference type="Gene3D" id="3.40.350.10">
    <property type="entry name" value="Creatinase/prolidase N-terminal domain"/>
    <property type="match status" value="1"/>
</dbReference>
<dbReference type="eggNOG" id="COG0006">
    <property type="taxonomic scope" value="Bacteria"/>
</dbReference>
<comment type="similarity">
    <text evidence="3 8">Belongs to the peptidase M24B family.</text>
</comment>
<keyword evidence="5 8" id="KW-0479">Metal-binding</keyword>
<comment type="catalytic activity">
    <reaction evidence="1">
        <text>Release of any N-terminal amino acid, including proline, that is linked to proline, even from a dipeptide or tripeptide.</text>
        <dbReference type="EC" id="3.4.11.9"/>
    </reaction>
</comment>
<dbReference type="GO" id="GO:0030145">
    <property type="term" value="F:manganese ion binding"/>
    <property type="evidence" value="ECO:0007669"/>
    <property type="project" value="InterPro"/>
</dbReference>
<dbReference type="PROSITE" id="PS00491">
    <property type="entry name" value="PROLINE_PEPTIDASE"/>
    <property type="match status" value="1"/>
</dbReference>
<evidence type="ECO:0000256" key="1">
    <source>
        <dbReference type="ARBA" id="ARBA00001424"/>
    </source>
</evidence>
<protein>
    <recommendedName>
        <fullName evidence="4">Xaa-Pro aminopeptidase</fullName>
        <ecNumber evidence="4">3.4.11.9</ecNumber>
    </recommendedName>
</protein>
<dbReference type="OrthoDB" id="9806388at2"/>
<dbReference type="STRING" id="329726.AM1_4135"/>
<dbReference type="InterPro" id="IPR007865">
    <property type="entry name" value="Aminopep_P_N"/>
</dbReference>
<dbReference type="KEGG" id="amr:AM1_4135"/>
<gene>
    <name evidence="10" type="ordered locus">AM1_4135</name>
</gene>
<dbReference type="EMBL" id="CP000828">
    <property type="protein sequence ID" value="ABW29116.1"/>
    <property type="molecule type" value="Genomic_DNA"/>
</dbReference>
<comment type="cofactor">
    <cofactor evidence="2">
        <name>Mn(2+)</name>
        <dbReference type="ChEBI" id="CHEBI:29035"/>
    </cofactor>
</comment>
<dbReference type="InterPro" id="IPR036005">
    <property type="entry name" value="Creatinase/aminopeptidase-like"/>
</dbReference>
<accession>B0CBJ8</accession>
<dbReference type="EC" id="3.4.11.9" evidence="4"/>
<evidence type="ECO:0000256" key="2">
    <source>
        <dbReference type="ARBA" id="ARBA00001936"/>
    </source>
</evidence>
<keyword evidence="11" id="KW-1185">Reference proteome</keyword>
<dbReference type="InterPro" id="IPR000994">
    <property type="entry name" value="Pept_M24"/>
</dbReference>
<evidence type="ECO:0000256" key="7">
    <source>
        <dbReference type="ARBA" id="ARBA00023211"/>
    </source>
</evidence>
<dbReference type="SUPFAM" id="SSF55920">
    <property type="entry name" value="Creatinase/aminopeptidase"/>
    <property type="match status" value="1"/>
</dbReference>
<dbReference type="Gene3D" id="3.90.230.10">
    <property type="entry name" value="Creatinase/methionine aminopeptidase superfamily"/>
    <property type="match status" value="1"/>
</dbReference>
<evidence type="ECO:0000259" key="9">
    <source>
        <dbReference type="SMART" id="SM01011"/>
    </source>
</evidence>
<keyword evidence="6" id="KW-0378">Hydrolase</keyword>
<dbReference type="Proteomes" id="UP000000268">
    <property type="component" value="Chromosome"/>
</dbReference>
<evidence type="ECO:0000256" key="4">
    <source>
        <dbReference type="ARBA" id="ARBA00012574"/>
    </source>
</evidence>
<dbReference type="InterPro" id="IPR001131">
    <property type="entry name" value="Peptidase_M24B_aminopep-P_CS"/>
</dbReference>
<sequence>MLTPTDQSCLHQRRHQLGQQFEGQALLWSGVAPSRNFAANQFPFRASSHFLYLAGLPLQNAVIGLEAGQLTLFWDEPHPDTALWHGPSLSRAEIADQIGAETHLPLSAVSSWASHAATLPVPSSATHQQQIEWLGRPVPPIQGSQDQESNRDHHLANALIQLRLQQDEFALAQLRQAAEITVAAHLRGMRSTLNHTSEAAIRAEIESVMMAHQCPTAYASIVTVHGEVLHNDAYPHALAPGDLLLVDAGAETPLGWAADVTRTWPVSGQFSATQRDLYDLVLAAHDACIAAIQPGVEFRDLHLLAAQTIASGLVDIGILKGQPEALVERDAHALFFPHGIGHLLGLDVHDMEDLGDLAGYAPGRQRCDRRGLRYLRLDRPLRPQMLVTIEPGFYQIPALLQNPDLRQQYGDCVNWDRLAQFEDVRGIRIEDDVLVTPEGCQVLTSALPTQAPEVEAYVQGSTA</sequence>
<evidence type="ECO:0000313" key="10">
    <source>
        <dbReference type="EMBL" id="ABW29116.1"/>
    </source>
</evidence>
<dbReference type="Pfam" id="PF05195">
    <property type="entry name" value="AMP_N"/>
    <property type="match status" value="1"/>
</dbReference>
<dbReference type="PANTHER" id="PTHR43226">
    <property type="entry name" value="XAA-PRO AMINOPEPTIDASE 3"/>
    <property type="match status" value="1"/>
</dbReference>
<evidence type="ECO:0000256" key="3">
    <source>
        <dbReference type="ARBA" id="ARBA00008766"/>
    </source>
</evidence>
<dbReference type="PANTHER" id="PTHR43226:SF4">
    <property type="entry name" value="XAA-PRO AMINOPEPTIDASE 3"/>
    <property type="match status" value="1"/>
</dbReference>
<dbReference type="SMART" id="SM01011">
    <property type="entry name" value="AMP_N"/>
    <property type="match status" value="1"/>
</dbReference>
<keyword evidence="7" id="KW-0464">Manganese</keyword>
<dbReference type="SUPFAM" id="SSF53092">
    <property type="entry name" value="Creatinase/prolidase N-terminal domain"/>
    <property type="match status" value="1"/>
</dbReference>
<dbReference type="CDD" id="cd01087">
    <property type="entry name" value="Prolidase"/>
    <property type="match status" value="1"/>
</dbReference>
<organism evidence="10 11">
    <name type="scientific">Acaryochloris marina (strain MBIC 11017)</name>
    <dbReference type="NCBI Taxonomy" id="329726"/>
    <lineage>
        <taxon>Bacteria</taxon>
        <taxon>Bacillati</taxon>
        <taxon>Cyanobacteriota</taxon>
        <taxon>Cyanophyceae</taxon>
        <taxon>Acaryochloridales</taxon>
        <taxon>Acaryochloridaceae</taxon>
        <taxon>Acaryochloris</taxon>
    </lineage>
</organism>